<dbReference type="Proteomes" id="UP001374584">
    <property type="component" value="Unassembled WGS sequence"/>
</dbReference>
<protein>
    <recommendedName>
        <fullName evidence="3">NADH dehydrogenase [ubiquinone] 1 beta subcomplex subunit 8, mitochondrial</fullName>
    </recommendedName>
</protein>
<accession>A0AAN9M5R9</accession>
<gene>
    <name evidence="1" type="ORF">VNO80_21227</name>
</gene>
<evidence type="ECO:0008006" key="3">
    <source>
        <dbReference type="Google" id="ProtNLM"/>
    </source>
</evidence>
<reference evidence="1 2" key="1">
    <citation type="submission" date="2024-01" db="EMBL/GenBank/DDBJ databases">
        <title>The genomes of 5 underutilized Papilionoideae crops provide insights into root nodulation and disease resistanc.</title>
        <authorList>
            <person name="Jiang F."/>
        </authorList>
    </citation>
    <scope>NUCLEOTIDE SEQUENCE [LARGE SCALE GENOMIC DNA]</scope>
    <source>
        <strain evidence="1">JINMINGXINNONG_FW02</strain>
        <tissue evidence="1">Leaves</tissue>
    </source>
</reference>
<dbReference type="EMBL" id="JAYMYR010000008">
    <property type="protein sequence ID" value="KAK7346704.1"/>
    <property type="molecule type" value="Genomic_DNA"/>
</dbReference>
<name>A0AAN9M5R9_PHACN</name>
<dbReference type="InterPro" id="IPR038863">
    <property type="entry name" value="Put_Complex_I_su8"/>
</dbReference>
<evidence type="ECO:0000313" key="1">
    <source>
        <dbReference type="EMBL" id="KAK7346704.1"/>
    </source>
</evidence>
<dbReference type="PANTHER" id="PTHR36401:SF1">
    <property type="entry name" value="NADH DEHYDROGENASE [UBIQUINONE] 1 BETA SUBCOMPLEX SUBUNIT 8, MITOCHONDRIAL"/>
    <property type="match status" value="1"/>
</dbReference>
<dbReference type="PANTHER" id="PTHR36401">
    <property type="entry name" value="NADH DEHYDROGENASE [UBIQUINONE] 1 BETA SUBCOMPLEX SUBUNIT 8, MITOCHONDRIAL"/>
    <property type="match status" value="1"/>
</dbReference>
<evidence type="ECO:0000313" key="2">
    <source>
        <dbReference type="Proteomes" id="UP001374584"/>
    </source>
</evidence>
<sequence>MLAGPTSYWLLGDGDSGMCGSIYQQEWSEGNRDACGVFVASVLEKEDSKACEFSNILRAVLIKSLHFVVLLPKLADTATNVLVLEEGEERRRIRRKISSTMAGRLTNTASRILGGNGVVYRSVASSLRLRSGMGLPVGKHYVPDKPLPMNEELLWDNGTPFPEPCIDRIADTVGKYEALAWLCGGLSFFASLGLLAVWNDKASKIPFAPKVYPYDNLRVELGGEP</sequence>
<organism evidence="1 2">
    <name type="scientific">Phaseolus coccineus</name>
    <name type="common">Scarlet runner bean</name>
    <name type="synonym">Phaseolus multiflorus</name>
    <dbReference type="NCBI Taxonomy" id="3886"/>
    <lineage>
        <taxon>Eukaryota</taxon>
        <taxon>Viridiplantae</taxon>
        <taxon>Streptophyta</taxon>
        <taxon>Embryophyta</taxon>
        <taxon>Tracheophyta</taxon>
        <taxon>Spermatophyta</taxon>
        <taxon>Magnoliopsida</taxon>
        <taxon>eudicotyledons</taxon>
        <taxon>Gunneridae</taxon>
        <taxon>Pentapetalae</taxon>
        <taxon>rosids</taxon>
        <taxon>fabids</taxon>
        <taxon>Fabales</taxon>
        <taxon>Fabaceae</taxon>
        <taxon>Papilionoideae</taxon>
        <taxon>50 kb inversion clade</taxon>
        <taxon>NPAAA clade</taxon>
        <taxon>indigoferoid/millettioid clade</taxon>
        <taxon>Phaseoleae</taxon>
        <taxon>Phaseolus</taxon>
    </lineage>
</organism>
<proteinExistence type="predicted"/>
<keyword evidence="2" id="KW-1185">Reference proteome</keyword>
<dbReference type="AlphaFoldDB" id="A0AAN9M5R9"/>
<comment type="caution">
    <text evidence="1">The sequence shown here is derived from an EMBL/GenBank/DDBJ whole genome shotgun (WGS) entry which is preliminary data.</text>
</comment>